<dbReference type="GO" id="GO:0070006">
    <property type="term" value="F:metalloaminopeptidase activity"/>
    <property type="evidence" value="ECO:0007669"/>
    <property type="project" value="InterPro"/>
</dbReference>
<dbReference type="Proteomes" id="UP000287447">
    <property type="component" value="Unassembled WGS sequence"/>
</dbReference>
<dbReference type="InterPro" id="IPR001131">
    <property type="entry name" value="Peptidase_M24B_aminopep-P_CS"/>
</dbReference>
<evidence type="ECO:0000256" key="2">
    <source>
        <dbReference type="ARBA" id="ARBA00022670"/>
    </source>
</evidence>
<dbReference type="InterPro" id="IPR036005">
    <property type="entry name" value="Creatinase/aminopeptidase-like"/>
</dbReference>
<dbReference type="Pfam" id="PF16188">
    <property type="entry name" value="Peptidase_M24_C"/>
    <property type="match status" value="1"/>
</dbReference>
<dbReference type="FunFam" id="3.90.230.10:FF:000009">
    <property type="entry name" value="xaa-Pro aminopeptidase 2"/>
    <property type="match status" value="1"/>
</dbReference>
<evidence type="ECO:0000256" key="3">
    <source>
        <dbReference type="ARBA" id="ARBA00022723"/>
    </source>
</evidence>
<keyword evidence="11" id="KW-1185">Reference proteome</keyword>
<keyword evidence="2" id="KW-0645">Protease</keyword>
<dbReference type="AlphaFoldDB" id="A0A3S2W2R8"/>
<sequence>MTVSEAVNLLRESGVDIHDADLTSFLKGVVAGPRQLDTAWMDLLGGGLSPAARDALDQCRAELEQSLDTGLGPGPAPAERLDQLRKELAERGLDGLVIPRTDEFQGEYIPARADRLEWLTGFNGSAGAAVVGQTKAAIFVDGRYTLQVEDQVDTERFTVRHLVSEPVPDYLEQVFGPDQKIGFDPWLHTRNGLLGLQRAAKKAGFTLVPLDDNPIDAVWKTQPAAPLTPVRPHDMAYAGEASASKRERLSEVLKKDGLKAAVITASDSIAWLLNVRGGDVSRCPLPLSFAILHDDSTVDWFIDDRKLLPGLTDHLGNGVAVRPFDDFANALAGLGADGAAVRADPATAASVVFDKLLEGGAKVVEDSDPCLLPKACKNDVELAGTRAAHGRDGAAVTRFLSWLPAAVEAGGVTELSAADQLQAFRFRDPLIRDLSFDTISGAGPDGAIVHYRVTEETDRPLRPGELYLVDSGGQYLDGTTDITRTIAIGEPTAEMKDRFTRVLKGHIAIATARFPAGVNGGQLDGFARQFLWSVGLDFDHGTGHGVGSYLNVHEGPQRISKGVGGVSLQPGMILSNEPGFYKTGEYGIRIENLVVVTELEGQGLGEKPLLGFETITFAPIDLNLVEVSLMTESERAWLNDYHAEVRRKVAPQLMDDAKAVAWLENATRPI</sequence>
<feature type="domain" description="Creatinase N-terminal" evidence="8">
    <location>
        <begin position="80"/>
        <end position="211"/>
    </location>
</feature>
<evidence type="ECO:0000256" key="1">
    <source>
        <dbReference type="ARBA" id="ARBA00008766"/>
    </source>
</evidence>
<dbReference type="SUPFAM" id="SSF55920">
    <property type="entry name" value="Creatinase/aminopeptidase"/>
    <property type="match status" value="1"/>
</dbReference>
<dbReference type="GO" id="GO:0005737">
    <property type="term" value="C:cytoplasm"/>
    <property type="evidence" value="ECO:0007669"/>
    <property type="project" value="UniProtKB-ARBA"/>
</dbReference>
<dbReference type="Pfam" id="PF01321">
    <property type="entry name" value="Creatinase_N"/>
    <property type="match status" value="1"/>
</dbReference>
<comment type="caution">
    <text evidence="10">The sequence shown here is derived from an EMBL/GenBank/DDBJ whole genome shotgun (WGS) entry which is preliminary data.</text>
</comment>
<feature type="domain" description="Peptidase M24 C-terminal" evidence="9">
    <location>
        <begin position="609"/>
        <end position="670"/>
    </location>
</feature>
<dbReference type="RefSeq" id="WP_127766624.1">
    <property type="nucleotide sequence ID" value="NZ_SADE01000003.1"/>
</dbReference>
<dbReference type="CDD" id="cd01085">
    <property type="entry name" value="APP"/>
    <property type="match status" value="1"/>
</dbReference>
<dbReference type="Gene3D" id="3.40.350.10">
    <property type="entry name" value="Creatinase/prolidase N-terminal domain"/>
    <property type="match status" value="2"/>
</dbReference>
<keyword evidence="10" id="KW-0031">Aminopeptidase</keyword>
<dbReference type="PANTHER" id="PTHR43763:SF6">
    <property type="entry name" value="XAA-PRO AMINOPEPTIDASE 1"/>
    <property type="match status" value="1"/>
</dbReference>
<name>A0A3S2W2R8_9PROT</name>
<keyword evidence="4" id="KW-0378">Hydrolase</keyword>
<proteinExistence type="inferred from homology"/>
<evidence type="ECO:0000313" key="10">
    <source>
        <dbReference type="EMBL" id="RVU34626.1"/>
    </source>
</evidence>
<evidence type="ECO:0000256" key="5">
    <source>
        <dbReference type="ARBA" id="ARBA00023049"/>
    </source>
</evidence>
<evidence type="ECO:0000259" key="8">
    <source>
        <dbReference type="Pfam" id="PF01321"/>
    </source>
</evidence>
<protein>
    <submittedName>
        <fullName evidence="10">Aminopeptidase P family protein</fullName>
    </submittedName>
</protein>
<comment type="similarity">
    <text evidence="1 6">Belongs to the peptidase M24B family.</text>
</comment>
<dbReference type="InterPro" id="IPR033740">
    <property type="entry name" value="Pept_M24B"/>
</dbReference>
<dbReference type="PROSITE" id="PS00491">
    <property type="entry name" value="PROLINE_PEPTIDASE"/>
    <property type="match status" value="1"/>
</dbReference>
<dbReference type="SUPFAM" id="SSF53092">
    <property type="entry name" value="Creatinase/prolidase N-terminal domain"/>
    <property type="match status" value="1"/>
</dbReference>
<evidence type="ECO:0000259" key="7">
    <source>
        <dbReference type="Pfam" id="PF00557"/>
    </source>
</evidence>
<keyword evidence="3 6" id="KW-0479">Metal-binding</keyword>
<dbReference type="InterPro" id="IPR000587">
    <property type="entry name" value="Creatinase_N"/>
</dbReference>
<dbReference type="GO" id="GO:0046872">
    <property type="term" value="F:metal ion binding"/>
    <property type="evidence" value="ECO:0007669"/>
    <property type="project" value="UniProtKB-KW"/>
</dbReference>
<gene>
    <name evidence="10" type="ORF">EOI86_17365</name>
</gene>
<dbReference type="Pfam" id="PF00557">
    <property type="entry name" value="Peptidase_M24"/>
    <property type="match status" value="1"/>
</dbReference>
<dbReference type="GO" id="GO:0006508">
    <property type="term" value="P:proteolysis"/>
    <property type="evidence" value="ECO:0007669"/>
    <property type="project" value="UniProtKB-KW"/>
</dbReference>
<dbReference type="OrthoDB" id="9806388at2"/>
<reference evidence="11" key="1">
    <citation type="submission" date="2019-01" db="EMBL/GenBank/DDBJ databases">
        <title>Gri0909 isolated from a small marine red alga.</title>
        <authorList>
            <person name="Kim J."/>
            <person name="Jeong S.E."/>
            <person name="Jeon C.O."/>
        </authorList>
    </citation>
    <scope>NUCLEOTIDE SEQUENCE [LARGE SCALE GENOMIC DNA]</scope>
    <source>
        <strain evidence="11">Gri0909</strain>
    </source>
</reference>
<dbReference type="PANTHER" id="PTHR43763">
    <property type="entry name" value="XAA-PRO AMINOPEPTIDASE 1"/>
    <property type="match status" value="1"/>
</dbReference>
<evidence type="ECO:0000256" key="6">
    <source>
        <dbReference type="RuleBase" id="RU000590"/>
    </source>
</evidence>
<dbReference type="Pfam" id="PF16189">
    <property type="entry name" value="Creatinase_N_2"/>
    <property type="match status" value="1"/>
</dbReference>
<evidence type="ECO:0000256" key="4">
    <source>
        <dbReference type="ARBA" id="ARBA00022801"/>
    </source>
</evidence>
<organism evidence="10 11">
    <name type="scientific">Hwanghaeella grinnelliae</name>
    <dbReference type="NCBI Taxonomy" id="2500179"/>
    <lineage>
        <taxon>Bacteria</taxon>
        <taxon>Pseudomonadati</taxon>
        <taxon>Pseudomonadota</taxon>
        <taxon>Alphaproteobacteria</taxon>
        <taxon>Rhodospirillales</taxon>
        <taxon>Rhodospirillaceae</taxon>
        <taxon>Hwanghaeella</taxon>
    </lineage>
</organism>
<dbReference type="InterPro" id="IPR050422">
    <property type="entry name" value="X-Pro_aminopeptidase_P"/>
</dbReference>
<evidence type="ECO:0000313" key="11">
    <source>
        <dbReference type="Proteomes" id="UP000287447"/>
    </source>
</evidence>
<dbReference type="Gene3D" id="3.90.230.10">
    <property type="entry name" value="Creatinase/methionine aminopeptidase superfamily"/>
    <property type="match status" value="1"/>
</dbReference>
<keyword evidence="5" id="KW-0482">Metalloprotease</keyword>
<evidence type="ECO:0000259" key="9">
    <source>
        <dbReference type="Pfam" id="PF16188"/>
    </source>
</evidence>
<dbReference type="InterPro" id="IPR029149">
    <property type="entry name" value="Creatin/AminoP/Spt16_N"/>
</dbReference>
<accession>A0A3S2W2R8</accession>
<feature type="domain" description="Peptidase M24" evidence="7">
    <location>
        <begin position="385"/>
        <end position="598"/>
    </location>
</feature>
<dbReference type="EMBL" id="SADE01000003">
    <property type="protein sequence ID" value="RVU34626.1"/>
    <property type="molecule type" value="Genomic_DNA"/>
</dbReference>
<dbReference type="InterPro" id="IPR032416">
    <property type="entry name" value="Peptidase_M24_C"/>
</dbReference>
<dbReference type="InterPro" id="IPR000994">
    <property type="entry name" value="Pept_M24"/>
</dbReference>